<evidence type="ECO:0000256" key="1">
    <source>
        <dbReference type="ARBA" id="ARBA00000900"/>
    </source>
</evidence>
<evidence type="ECO:0000256" key="4">
    <source>
        <dbReference type="ARBA" id="ARBA00022679"/>
    </source>
</evidence>
<accession>A0AAV2KAG9</accession>
<keyword evidence="8" id="KW-0862">Zinc</keyword>
<keyword evidence="6 9" id="KW-0863">Zinc-finger</keyword>
<name>A0AAV2KAG9_KNICA</name>
<organism evidence="12 13">
    <name type="scientific">Knipowitschia caucasica</name>
    <name type="common">Caucasian dwarf goby</name>
    <name type="synonym">Pomatoschistus caucasicus</name>
    <dbReference type="NCBI Taxonomy" id="637954"/>
    <lineage>
        <taxon>Eukaryota</taxon>
        <taxon>Metazoa</taxon>
        <taxon>Chordata</taxon>
        <taxon>Craniata</taxon>
        <taxon>Vertebrata</taxon>
        <taxon>Euteleostomi</taxon>
        <taxon>Actinopterygii</taxon>
        <taxon>Neopterygii</taxon>
        <taxon>Teleostei</taxon>
        <taxon>Neoteleostei</taxon>
        <taxon>Acanthomorphata</taxon>
        <taxon>Gobiaria</taxon>
        <taxon>Gobiiformes</taxon>
        <taxon>Gobioidei</taxon>
        <taxon>Gobiidae</taxon>
        <taxon>Gobiinae</taxon>
        <taxon>Knipowitschia</taxon>
    </lineage>
</organism>
<comment type="pathway">
    <text evidence="2">Protein modification; protein ubiquitination.</text>
</comment>
<evidence type="ECO:0000256" key="8">
    <source>
        <dbReference type="ARBA" id="ARBA00022833"/>
    </source>
</evidence>
<feature type="region of interest" description="Disordered" evidence="10">
    <location>
        <begin position="117"/>
        <end position="141"/>
    </location>
</feature>
<keyword evidence="5" id="KW-0479">Metal-binding</keyword>
<protein>
    <recommendedName>
        <fullName evidence="3">RING-type E3 ubiquitin transferase</fullName>
        <ecNumber evidence="3">2.3.2.27</ecNumber>
    </recommendedName>
</protein>
<keyword evidence="4" id="KW-0808">Transferase</keyword>
<evidence type="ECO:0000256" key="2">
    <source>
        <dbReference type="ARBA" id="ARBA00004906"/>
    </source>
</evidence>
<dbReference type="GO" id="GO:0005634">
    <property type="term" value="C:nucleus"/>
    <property type="evidence" value="ECO:0007669"/>
    <property type="project" value="TreeGrafter"/>
</dbReference>
<evidence type="ECO:0000259" key="11">
    <source>
        <dbReference type="PROSITE" id="PS50089"/>
    </source>
</evidence>
<dbReference type="PROSITE" id="PS50089">
    <property type="entry name" value="ZF_RING_2"/>
    <property type="match status" value="1"/>
</dbReference>
<dbReference type="GO" id="GO:0000209">
    <property type="term" value="P:protein polyubiquitination"/>
    <property type="evidence" value="ECO:0007669"/>
    <property type="project" value="UniProtKB-ARBA"/>
</dbReference>
<dbReference type="PANTHER" id="PTHR45931:SF3">
    <property type="entry name" value="RING ZINC FINGER-CONTAINING PROTEIN"/>
    <property type="match status" value="1"/>
</dbReference>
<dbReference type="SMART" id="SM00184">
    <property type="entry name" value="RING"/>
    <property type="match status" value="1"/>
</dbReference>
<keyword evidence="13" id="KW-1185">Reference proteome</keyword>
<proteinExistence type="predicted"/>
<dbReference type="FunFam" id="3.30.40.10:FF:000069">
    <property type="entry name" value="E3 ubiquitin-protein ligase RNF115"/>
    <property type="match status" value="1"/>
</dbReference>
<dbReference type="InterPro" id="IPR051834">
    <property type="entry name" value="RING_finger_E3_ligase"/>
</dbReference>
<dbReference type="PANTHER" id="PTHR45931">
    <property type="entry name" value="SI:CH211-59O9.10"/>
    <property type="match status" value="1"/>
</dbReference>
<comment type="catalytic activity">
    <reaction evidence="1">
        <text>S-ubiquitinyl-[E2 ubiquitin-conjugating enzyme]-L-cysteine + [acceptor protein]-L-lysine = [E2 ubiquitin-conjugating enzyme]-L-cysteine + N(6)-ubiquitinyl-[acceptor protein]-L-lysine.</text>
        <dbReference type="EC" id="2.3.2.27"/>
    </reaction>
</comment>
<evidence type="ECO:0000256" key="3">
    <source>
        <dbReference type="ARBA" id="ARBA00012483"/>
    </source>
</evidence>
<feature type="compositionally biased region" description="Low complexity" evidence="10">
    <location>
        <begin position="127"/>
        <end position="138"/>
    </location>
</feature>
<dbReference type="Proteomes" id="UP001497482">
    <property type="component" value="Chromosome 16"/>
</dbReference>
<dbReference type="EC" id="2.3.2.27" evidence="3"/>
<evidence type="ECO:0000256" key="10">
    <source>
        <dbReference type="SAM" id="MobiDB-lite"/>
    </source>
</evidence>
<dbReference type="GO" id="GO:0006511">
    <property type="term" value="P:ubiquitin-dependent protein catabolic process"/>
    <property type="evidence" value="ECO:0007669"/>
    <property type="project" value="TreeGrafter"/>
</dbReference>
<dbReference type="GO" id="GO:0061630">
    <property type="term" value="F:ubiquitin protein ligase activity"/>
    <property type="evidence" value="ECO:0007669"/>
    <property type="project" value="UniProtKB-EC"/>
</dbReference>
<dbReference type="SUPFAM" id="SSF57850">
    <property type="entry name" value="RING/U-box"/>
    <property type="match status" value="1"/>
</dbReference>
<dbReference type="InterPro" id="IPR013083">
    <property type="entry name" value="Znf_RING/FYVE/PHD"/>
</dbReference>
<evidence type="ECO:0000256" key="6">
    <source>
        <dbReference type="ARBA" id="ARBA00022771"/>
    </source>
</evidence>
<dbReference type="InterPro" id="IPR001841">
    <property type="entry name" value="Znf_RING"/>
</dbReference>
<evidence type="ECO:0000313" key="12">
    <source>
        <dbReference type="EMBL" id="CAL1584929.1"/>
    </source>
</evidence>
<dbReference type="EMBL" id="OZ035838">
    <property type="protein sequence ID" value="CAL1584929.1"/>
    <property type="molecule type" value="Genomic_DNA"/>
</dbReference>
<feature type="compositionally biased region" description="Polar residues" evidence="10">
    <location>
        <begin position="117"/>
        <end position="126"/>
    </location>
</feature>
<feature type="domain" description="RING-type" evidence="11">
    <location>
        <begin position="246"/>
        <end position="287"/>
    </location>
</feature>
<sequence length="319" mass="34902">MLETPAANAKSQGSGDVSAPLCTVTLTLCVRTGHLTVNMAEASVQPPFRFFCHICKSETSPNLPDLVCPKCDSDFIEEVEENSSLLQNRTTSQRQEQILPELMQMLFMECQALLSAPSSESEPNDGTLTSTSSSSFSSDDLEPIAASSLPVDGTAEGEEGSLEQFFSDLFTTNTDGVATSSPSDRWLQLHSNPGDYAWGRRGLDAVVTDLLGRLDNTGPPAADQEAISSLPTVCISEEHTDSRLDCPVCREDYCLGESVRQLPCLHYFHSDCIVPWLELHDTCPVCRKSLSGEDHGLSSSLSMTAILFDTRWRKMWPPR</sequence>
<evidence type="ECO:0000256" key="5">
    <source>
        <dbReference type="ARBA" id="ARBA00022723"/>
    </source>
</evidence>
<evidence type="ECO:0000313" key="13">
    <source>
        <dbReference type="Proteomes" id="UP001497482"/>
    </source>
</evidence>
<dbReference type="GO" id="GO:0008270">
    <property type="term" value="F:zinc ion binding"/>
    <property type="evidence" value="ECO:0007669"/>
    <property type="project" value="UniProtKB-KW"/>
</dbReference>
<evidence type="ECO:0000256" key="7">
    <source>
        <dbReference type="ARBA" id="ARBA00022786"/>
    </source>
</evidence>
<dbReference type="AlphaFoldDB" id="A0AAV2KAG9"/>
<dbReference type="Gene3D" id="3.30.40.10">
    <property type="entry name" value="Zinc/RING finger domain, C3HC4 (zinc finger)"/>
    <property type="match status" value="1"/>
</dbReference>
<dbReference type="Pfam" id="PF13639">
    <property type="entry name" value="zf-RING_2"/>
    <property type="match status" value="1"/>
</dbReference>
<reference evidence="12 13" key="1">
    <citation type="submission" date="2024-04" db="EMBL/GenBank/DDBJ databases">
        <authorList>
            <person name="Waldvogel A.-M."/>
            <person name="Schoenle A."/>
        </authorList>
    </citation>
    <scope>NUCLEOTIDE SEQUENCE [LARGE SCALE GENOMIC DNA]</scope>
</reference>
<gene>
    <name evidence="12" type="ORF">KC01_LOCUS15185</name>
</gene>
<keyword evidence="7" id="KW-0833">Ubl conjugation pathway</keyword>
<evidence type="ECO:0000256" key="9">
    <source>
        <dbReference type="PROSITE-ProRule" id="PRU00175"/>
    </source>
</evidence>